<evidence type="ECO:0000313" key="9">
    <source>
        <dbReference type="Proteomes" id="UP000013968"/>
    </source>
</evidence>
<dbReference type="Gene3D" id="1.25.40.10">
    <property type="entry name" value="Tetratricopeptide repeat domain"/>
    <property type="match status" value="2"/>
</dbReference>
<dbReference type="Gene3D" id="1.10.10.10">
    <property type="entry name" value="Winged helix-like DNA-binding domain superfamily/Winged helix DNA-binding domain"/>
    <property type="match status" value="2"/>
</dbReference>
<gene>
    <name evidence="8" type="ORF">AORI_5472</name>
</gene>
<dbReference type="InterPro" id="IPR051677">
    <property type="entry name" value="AfsR-DnrI-RedD_regulator"/>
</dbReference>
<accession>R4SZR3</accession>
<evidence type="ECO:0000256" key="1">
    <source>
        <dbReference type="ARBA" id="ARBA00005820"/>
    </source>
</evidence>
<evidence type="ECO:0000259" key="6">
    <source>
        <dbReference type="PROSITE" id="PS50043"/>
    </source>
</evidence>
<comment type="similarity">
    <text evidence="1">Belongs to the AfsR/DnrI/RedD regulatory family.</text>
</comment>
<evidence type="ECO:0000313" key="8">
    <source>
        <dbReference type="EMBL" id="AGM08055.1"/>
    </source>
</evidence>
<dbReference type="PRINTS" id="PR00038">
    <property type="entry name" value="HTHLUXR"/>
</dbReference>
<organism evidence="8 9">
    <name type="scientific">Amycolatopsis keratiniphila</name>
    <dbReference type="NCBI Taxonomy" id="129921"/>
    <lineage>
        <taxon>Bacteria</taxon>
        <taxon>Bacillati</taxon>
        <taxon>Actinomycetota</taxon>
        <taxon>Actinomycetes</taxon>
        <taxon>Pseudonocardiales</taxon>
        <taxon>Pseudonocardiaceae</taxon>
        <taxon>Amycolatopsis</taxon>
        <taxon>Amycolatopsis japonica group</taxon>
    </lineage>
</organism>
<feature type="DNA-binding region" description="OmpR/PhoB-type" evidence="5">
    <location>
        <begin position="1"/>
        <end position="105"/>
    </location>
</feature>
<dbReference type="GO" id="GO:0000160">
    <property type="term" value="P:phosphorelay signal transduction system"/>
    <property type="evidence" value="ECO:0007669"/>
    <property type="project" value="InterPro"/>
</dbReference>
<dbReference type="Pfam" id="PF13191">
    <property type="entry name" value="AAA_16"/>
    <property type="match status" value="1"/>
</dbReference>
<evidence type="ECO:0000259" key="7">
    <source>
        <dbReference type="PROSITE" id="PS51755"/>
    </source>
</evidence>
<sequence length="1225" mass="133028">MPMSEEPFRVQALGPLRAWLGDDELKLGPARQRAVFAALATRAVTRPISRADLIQAVWGDAAPASANGSVHTYISGLRRILEPSRTRWSTDGLLVSDSAGYRLRLAPTALDIGEFDRLRETARAQWQENDAAHTVETLDRALALWSGEALTGVPGPHAEALRTGLAEQRIAALEMRAAGLLALGAHEDLVSELTVLVREHPLREALWQSLMIALHRSGRTTEALEAFRTARGILRDELGIQPGRELAETHQRILTNDPELLSTTAPTAVVETLSVLPGPVIHALEARRTTPPVCHGREEEVAVLQGLAEEALGGRGRTVWIEGEPGIGKSEVLTCALADIGERGCHVAWAAASELEQLFPLQVVLDCLGLDAKRTESESSASDTDPVAATADRILAHVDRLCATAPLVMVIDDLQWADEASVLMWNRLSAATRQLPLLLIAASRPVPRREELVQARQAAEARGLEAITLGPLAVSAAEDLLGDLIGAPPGDELRSLIAKASGNPLYLREVTSALLREDAIEVVEGVARVREGTDLKAPESLLDAVARSLALLDGLSRETVRRAAVLGMEFGLAQVAATMGKMPSELLGVFEQVMEMRIVVDAGTQLAFRHPMLRWALYNEIPEDIRAEWHRRAAEALAGIGSGVEHIAQQLVAVPAAVDDWVIGWLADHHESLSNRAPSIAAVLLHRVLDECPADDPRREVLLSAYVLVLFRLDQEPFDLAQEAMLISRDPGRAAEMRHLAAAMAHRRGETDTATTLLERNDSPETPPIWRERRRALLANFERGTLDDLEEATRKALRSYSQALAVGEPYPIGHALQTLWLVKSIERDHGSALRHVEHAIDAVEGHQEHAGFYFDLLDNRLFTLQNLDRLDEARTTLRTAQRAAAKYSLPHGLQVSSAVHDYWTGEWDDALAELDTVTEDGPAITFHGHREPGAAALLLHGVAGLIHGRRGEAEQAAAHLYAAEEHIPVTDSERESCDFLLVARSQQAEQQGDPDQAVALLSPIMDPTYAAMMLRHQWLPWLIRLALAQGGDPIAAKALDVCREEAAKEVIPARATAAARWCEALVFGDPEPLLQAVDHYDKVGRRVELASALGDAAVLLAANGRRDEAQAAADDAVAGLDRFGAQWDIGALEQRLRTYGIVPGRPERTVAGAGWSSLSAMERVIATLAGQGRSNPEIATALALPRRTVQAHVTRVLAELGLTSRNELAGLSWDTPLRQVAGSSR</sequence>
<keyword evidence="2" id="KW-0805">Transcription regulation</keyword>
<name>R4SZR3_9PSEU</name>
<evidence type="ECO:0000256" key="4">
    <source>
        <dbReference type="ARBA" id="ARBA00023163"/>
    </source>
</evidence>
<evidence type="ECO:0008006" key="10">
    <source>
        <dbReference type="Google" id="ProtNLM"/>
    </source>
</evidence>
<dbReference type="SMART" id="SM00862">
    <property type="entry name" value="Trans_reg_C"/>
    <property type="match status" value="1"/>
</dbReference>
<keyword evidence="3 5" id="KW-0238">DNA-binding</keyword>
<dbReference type="Gene3D" id="3.40.50.300">
    <property type="entry name" value="P-loop containing nucleotide triphosphate hydrolases"/>
    <property type="match status" value="1"/>
</dbReference>
<dbReference type="KEGG" id="aoi:AORI_5472"/>
<proteinExistence type="inferred from homology"/>
<dbReference type="Pfam" id="PF03704">
    <property type="entry name" value="BTAD"/>
    <property type="match status" value="1"/>
</dbReference>
<dbReference type="Proteomes" id="UP000013968">
    <property type="component" value="Chromosome"/>
</dbReference>
<dbReference type="InterPro" id="IPR001867">
    <property type="entry name" value="OmpR/PhoB-type_DNA-bd"/>
</dbReference>
<dbReference type="EMBL" id="CP003410">
    <property type="protein sequence ID" value="AGM08055.1"/>
    <property type="molecule type" value="Genomic_DNA"/>
</dbReference>
<keyword evidence="4" id="KW-0804">Transcription</keyword>
<keyword evidence="9" id="KW-1185">Reference proteome</keyword>
<dbReference type="HOGENOM" id="CLU_006850_5_1_11"/>
<dbReference type="InterPro" id="IPR011990">
    <property type="entry name" value="TPR-like_helical_dom_sf"/>
</dbReference>
<dbReference type="GO" id="GO:0003677">
    <property type="term" value="F:DNA binding"/>
    <property type="evidence" value="ECO:0007669"/>
    <property type="project" value="UniProtKB-UniRule"/>
</dbReference>
<dbReference type="CDD" id="cd15831">
    <property type="entry name" value="BTAD"/>
    <property type="match status" value="1"/>
</dbReference>
<dbReference type="SMART" id="SM01043">
    <property type="entry name" value="BTAD"/>
    <property type="match status" value="1"/>
</dbReference>
<dbReference type="AlphaFoldDB" id="R4SZR3"/>
<reference evidence="8 9" key="1">
    <citation type="journal article" date="2013" name="BMC Genomics">
        <title>ContigScape: a Cytoscape plugin facilitating microbial genome gap closing.</title>
        <authorList>
            <person name="Tang B."/>
            <person name="Wang Q."/>
            <person name="Yang M."/>
            <person name="Xie F."/>
            <person name="Zhu Y."/>
            <person name="Zhuo Y."/>
            <person name="Wang S."/>
            <person name="Gao H."/>
            <person name="Ding X."/>
            <person name="Zhang L."/>
            <person name="Zhao G."/>
            <person name="Zheng H."/>
        </authorList>
    </citation>
    <scope>NUCLEOTIDE SEQUENCE [LARGE SCALE GENOMIC DNA]</scope>
    <source>
        <strain evidence="8 9">HCCB10007</strain>
    </source>
</reference>
<dbReference type="SUPFAM" id="SSF52540">
    <property type="entry name" value="P-loop containing nucleoside triphosphate hydrolases"/>
    <property type="match status" value="1"/>
</dbReference>
<dbReference type="PROSITE" id="PS50043">
    <property type="entry name" value="HTH_LUXR_2"/>
    <property type="match status" value="1"/>
</dbReference>
<dbReference type="PATRIC" id="fig|1156913.3.peg.5577"/>
<dbReference type="InterPro" id="IPR027417">
    <property type="entry name" value="P-loop_NTPase"/>
</dbReference>
<evidence type="ECO:0000256" key="3">
    <source>
        <dbReference type="ARBA" id="ARBA00023125"/>
    </source>
</evidence>
<evidence type="ECO:0000256" key="2">
    <source>
        <dbReference type="ARBA" id="ARBA00023015"/>
    </source>
</evidence>
<dbReference type="InterPro" id="IPR036388">
    <property type="entry name" value="WH-like_DNA-bd_sf"/>
</dbReference>
<dbReference type="SMART" id="SM00421">
    <property type="entry name" value="HTH_LUXR"/>
    <property type="match status" value="1"/>
</dbReference>
<dbReference type="PROSITE" id="PS51755">
    <property type="entry name" value="OMPR_PHOB"/>
    <property type="match status" value="1"/>
</dbReference>
<dbReference type="PANTHER" id="PTHR35807:SF1">
    <property type="entry name" value="TRANSCRIPTIONAL REGULATOR REDD"/>
    <property type="match status" value="1"/>
</dbReference>
<dbReference type="GO" id="GO:0006355">
    <property type="term" value="P:regulation of DNA-templated transcription"/>
    <property type="evidence" value="ECO:0007669"/>
    <property type="project" value="InterPro"/>
</dbReference>
<dbReference type="Pfam" id="PF00196">
    <property type="entry name" value="GerE"/>
    <property type="match status" value="1"/>
</dbReference>
<dbReference type="PANTHER" id="PTHR35807">
    <property type="entry name" value="TRANSCRIPTIONAL REGULATOR REDD-RELATED"/>
    <property type="match status" value="1"/>
</dbReference>
<protein>
    <recommendedName>
        <fullName evidence="10">SARP family transcriptional regulator</fullName>
    </recommendedName>
</protein>
<dbReference type="InterPro" id="IPR000792">
    <property type="entry name" value="Tscrpt_reg_LuxR_C"/>
</dbReference>
<dbReference type="SUPFAM" id="SSF48452">
    <property type="entry name" value="TPR-like"/>
    <property type="match status" value="1"/>
</dbReference>
<dbReference type="InterPro" id="IPR041664">
    <property type="entry name" value="AAA_16"/>
</dbReference>
<feature type="domain" description="OmpR/PhoB-type" evidence="7">
    <location>
        <begin position="1"/>
        <end position="105"/>
    </location>
</feature>
<dbReference type="InterPro" id="IPR016032">
    <property type="entry name" value="Sig_transdc_resp-reg_C-effctor"/>
</dbReference>
<dbReference type="SUPFAM" id="SSF46894">
    <property type="entry name" value="C-terminal effector domain of the bipartite response regulators"/>
    <property type="match status" value="2"/>
</dbReference>
<feature type="domain" description="HTH luxR-type" evidence="6">
    <location>
        <begin position="1151"/>
        <end position="1216"/>
    </location>
</feature>
<dbReference type="InterPro" id="IPR005158">
    <property type="entry name" value="BTAD"/>
</dbReference>
<evidence type="ECO:0000256" key="5">
    <source>
        <dbReference type="PROSITE-ProRule" id="PRU01091"/>
    </source>
</evidence>